<dbReference type="AlphaFoldDB" id="A0AAJ7TXH4"/>
<dbReference type="GO" id="GO:0099518">
    <property type="term" value="P:vesicle cytoskeletal trafficking"/>
    <property type="evidence" value="ECO:0007669"/>
    <property type="project" value="TreeGrafter"/>
</dbReference>
<evidence type="ECO:0000313" key="1">
    <source>
        <dbReference type="Proteomes" id="UP001318040"/>
    </source>
</evidence>
<dbReference type="InterPro" id="IPR039494">
    <property type="entry name" value="F8A"/>
</dbReference>
<dbReference type="SUPFAM" id="SSF48452">
    <property type="entry name" value="TPR-like"/>
    <property type="match status" value="1"/>
</dbReference>
<dbReference type="Gene3D" id="1.25.40.10">
    <property type="entry name" value="Tetratricopeptide repeat domain"/>
    <property type="match status" value="1"/>
</dbReference>
<reference evidence="2" key="1">
    <citation type="submission" date="2025-08" db="UniProtKB">
        <authorList>
            <consortium name="RefSeq"/>
        </authorList>
    </citation>
    <scope>IDENTIFICATION</scope>
    <source>
        <tissue evidence="2">Sperm</tissue>
    </source>
</reference>
<keyword evidence="1" id="KW-1185">Reference proteome</keyword>
<protein>
    <submittedName>
        <fullName evidence="2">40-kDa huntingtin-associated protein-like isoform X1</fullName>
    </submittedName>
</protein>
<sequence>MMEGDAEFWGRYRAISSKLRKRFLRKPNVAEASEQFGHLSRELKQQECLQYAGFCSLAQARCEQTVMNGLGEAEALTEAARLFLKAEVENWELRCPGLEENLQAAINAYNYAVKVYIEINRPALAASLCLEIGYSLKGLERPGEAEVFFQRAAELQYQMPIESLHSLGLAASCKLLTRDYMGALNVFTEMQLTAEQRAPRFPGTNAPIGAFSDIIARSEVARVLLLMLLQPPPQRLAIEHAKTLERYAWESFESPGQSKVNYLTDEVFLLLQSVVVSCQEKDIESLKVLQKELWPLLSTEQNHLMHLVIQELLHPSGMGY</sequence>
<dbReference type="GeneID" id="116951407"/>
<gene>
    <name evidence="2" type="primary">LOC116951407</name>
</gene>
<organism evidence="1 2">
    <name type="scientific">Petromyzon marinus</name>
    <name type="common">Sea lamprey</name>
    <dbReference type="NCBI Taxonomy" id="7757"/>
    <lineage>
        <taxon>Eukaryota</taxon>
        <taxon>Metazoa</taxon>
        <taxon>Chordata</taxon>
        <taxon>Craniata</taxon>
        <taxon>Vertebrata</taxon>
        <taxon>Cyclostomata</taxon>
        <taxon>Hyperoartia</taxon>
        <taxon>Petromyzontiformes</taxon>
        <taxon>Petromyzontidae</taxon>
        <taxon>Petromyzon</taxon>
    </lineage>
</organism>
<dbReference type="InterPro" id="IPR011990">
    <property type="entry name" value="TPR-like_helical_dom_sf"/>
</dbReference>
<dbReference type="KEGG" id="pmrn:116951407"/>
<dbReference type="PANTHER" id="PTHR16797:SF4">
    <property type="entry name" value="40-KDA HUNTINGTIN-ASSOCIATED PROTEIN"/>
    <property type="match status" value="1"/>
</dbReference>
<dbReference type="Proteomes" id="UP001318040">
    <property type="component" value="Chromosome 43"/>
</dbReference>
<dbReference type="PANTHER" id="PTHR16797">
    <property type="entry name" value="FACTOR VIII-ASSOCIATED GENE 1"/>
    <property type="match status" value="1"/>
</dbReference>
<dbReference type="Pfam" id="PF14938">
    <property type="entry name" value="SNAP"/>
    <property type="match status" value="1"/>
</dbReference>
<evidence type="ECO:0000313" key="2">
    <source>
        <dbReference type="RefSeq" id="XP_032825852.1"/>
    </source>
</evidence>
<accession>A0AAJ7TXH4</accession>
<dbReference type="GO" id="GO:0005769">
    <property type="term" value="C:early endosome"/>
    <property type="evidence" value="ECO:0007669"/>
    <property type="project" value="TreeGrafter"/>
</dbReference>
<name>A0AAJ7TXH4_PETMA</name>
<dbReference type="RefSeq" id="XP_032825852.1">
    <property type="nucleotide sequence ID" value="XM_032969961.1"/>
</dbReference>
<proteinExistence type="predicted"/>